<sequence>MKPAAEKYIIEQLIALKITSGRNGESLYEMDYYSLRSLLAVKRAVNE</sequence>
<evidence type="ECO:0008006" key="3">
    <source>
        <dbReference type="Google" id="ProtNLM"/>
    </source>
</evidence>
<dbReference type="EMBL" id="JBEPME010000005">
    <property type="protein sequence ID" value="MET3658137.1"/>
    <property type="molecule type" value="Genomic_DNA"/>
</dbReference>
<keyword evidence="2" id="KW-1185">Reference proteome</keyword>
<reference evidence="1 2" key="1">
    <citation type="submission" date="2024-06" db="EMBL/GenBank/DDBJ databases">
        <title>Sorghum-associated microbial communities from plants grown in Nebraska, USA.</title>
        <authorList>
            <person name="Schachtman D."/>
        </authorList>
    </citation>
    <scope>NUCLEOTIDE SEQUENCE [LARGE SCALE GENOMIC DNA]</scope>
    <source>
        <strain evidence="1 2">1288</strain>
    </source>
</reference>
<proteinExistence type="predicted"/>
<protein>
    <recommendedName>
        <fullName evidence="3">Fur-regulated basic protein FbpA</fullName>
    </recommendedName>
</protein>
<evidence type="ECO:0000313" key="1">
    <source>
        <dbReference type="EMBL" id="MET3658137.1"/>
    </source>
</evidence>
<evidence type="ECO:0000313" key="2">
    <source>
        <dbReference type="Proteomes" id="UP001549104"/>
    </source>
</evidence>
<organism evidence="1 2">
    <name type="scientific">Sporosarcina psychrophila</name>
    <name type="common">Bacillus psychrophilus</name>
    <dbReference type="NCBI Taxonomy" id="1476"/>
    <lineage>
        <taxon>Bacteria</taxon>
        <taxon>Bacillati</taxon>
        <taxon>Bacillota</taxon>
        <taxon>Bacilli</taxon>
        <taxon>Bacillales</taxon>
        <taxon>Caryophanaceae</taxon>
        <taxon>Sporosarcina</taxon>
    </lineage>
</organism>
<name>A0ABV2KAM3_SPOPS</name>
<accession>A0ABV2KAM3</accession>
<dbReference type="RefSeq" id="WP_354313819.1">
    <property type="nucleotide sequence ID" value="NZ_JBEPME010000005.1"/>
</dbReference>
<gene>
    <name evidence="1" type="ORF">ABIC55_003254</name>
</gene>
<comment type="caution">
    <text evidence="1">The sequence shown here is derived from an EMBL/GenBank/DDBJ whole genome shotgun (WGS) entry which is preliminary data.</text>
</comment>
<dbReference type="Proteomes" id="UP001549104">
    <property type="component" value="Unassembled WGS sequence"/>
</dbReference>